<dbReference type="AlphaFoldDB" id="M7PUF5"/>
<dbReference type="Gene3D" id="3.90.25.10">
    <property type="entry name" value="UDP-galactose 4-epimerase, domain 1"/>
    <property type="match status" value="1"/>
</dbReference>
<protein>
    <submittedName>
        <fullName evidence="4">NAD-dependent epimerase/dehydratase</fullName>
    </submittedName>
</protein>
<gene>
    <name evidence="4" type="ORF">MPL1_01588</name>
</gene>
<dbReference type="Pfam" id="PF01370">
    <property type="entry name" value="Epimerase"/>
    <property type="match status" value="1"/>
</dbReference>
<dbReference type="SUPFAM" id="SSF51735">
    <property type="entry name" value="NAD(P)-binding Rossmann-fold domains"/>
    <property type="match status" value="2"/>
</dbReference>
<organism evidence="4 5">
    <name type="scientific">Methylophaga lonarensis MPL</name>
    <dbReference type="NCBI Taxonomy" id="1286106"/>
    <lineage>
        <taxon>Bacteria</taxon>
        <taxon>Pseudomonadati</taxon>
        <taxon>Pseudomonadota</taxon>
        <taxon>Gammaproteobacteria</taxon>
        <taxon>Thiotrichales</taxon>
        <taxon>Piscirickettsiaceae</taxon>
        <taxon>Methylophaga</taxon>
    </lineage>
</organism>
<comment type="caution">
    <text evidence="4">The sequence shown here is derived from an EMBL/GenBank/DDBJ whole genome shotgun (WGS) entry which is preliminary data.</text>
</comment>
<sequence>MQTNDTTALKNKRILVTGSAGFIGFHLTKALLSEGANVIGIDNLNDYYEPALKQARLDELDKFHASISAPAKSRDSDDASDAATQNSETVVNKNSAVSAPTSDLSAPTSVIPVPTSVIPAQAGIQSVSKTSPEYQFIKMDLADRAAIESLFKTHHFDIVVNLAAQAGVRYSLENPHAYVDSNLIGFVNILEGCRHAKVGHLVYASSSSVYGMNIKQPFSTEDRVDYPISLYAATKKANELMAHTYSHLYGIPTTGLRFFTVYGPWGRPDMAYYKFTKAILEDKPIDIYNHGQMKRDFTYIDDIVDGILRVMVKPPQLESDTSSTTTATSAPNIVIPAPTPDTLAPNSVIPAPNSVIPAQAGIHDDKNNRHCEERSDAAIQSNQENRHCEERSDVAIQSNHSGNKITNAQAPYKIYNIGNNQPVTLRHFITAIENACGKKAIENSLPMQAGDVPITYADIDDLMADTGFKPTTSIDSGIARFAEWYKLFYTDNQSQNKTSLNSDITE</sequence>
<dbReference type="InterPro" id="IPR001509">
    <property type="entry name" value="Epimerase_deHydtase"/>
</dbReference>
<evidence type="ECO:0000313" key="4">
    <source>
        <dbReference type="EMBL" id="EMR14099.1"/>
    </source>
</evidence>
<dbReference type="RefSeq" id="WP_009725370.1">
    <property type="nucleotide sequence ID" value="NZ_APHR01000007.1"/>
</dbReference>
<dbReference type="EMBL" id="APHR01000007">
    <property type="protein sequence ID" value="EMR14099.1"/>
    <property type="molecule type" value="Genomic_DNA"/>
</dbReference>
<evidence type="ECO:0000256" key="2">
    <source>
        <dbReference type="SAM" id="MobiDB-lite"/>
    </source>
</evidence>
<dbReference type="InterPro" id="IPR036291">
    <property type="entry name" value="NAD(P)-bd_dom_sf"/>
</dbReference>
<evidence type="ECO:0000313" key="5">
    <source>
        <dbReference type="Proteomes" id="UP000012019"/>
    </source>
</evidence>
<keyword evidence="5" id="KW-1185">Reference proteome</keyword>
<proteinExistence type="predicted"/>
<dbReference type="PATRIC" id="fig|1286106.3.peg.323"/>
<reference evidence="4 5" key="1">
    <citation type="journal article" date="2013" name="Genome Announc.">
        <title>Draft Genome Sequence of Methylophaga lonarensis MPLT, a Haloalkaliphilic (Non-Methane-Utilizing) Methylotroph.</title>
        <authorList>
            <person name="Shetty S.A."/>
            <person name="Marathe N.P."/>
            <person name="Munot H."/>
            <person name="Antony C.P."/>
            <person name="Dhotre D.P."/>
            <person name="Murrell J.C."/>
            <person name="Shouche Y.S."/>
        </authorList>
    </citation>
    <scope>NUCLEOTIDE SEQUENCE [LARGE SCALE GENOMIC DNA]</scope>
    <source>
        <strain evidence="4 5">MPL</strain>
    </source>
</reference>
<dbReference type="eggNOG" id="COG0451">
    <property type="taxonomic scope" value="Bacteria"/>
</dbReference>
<keyword evidence="1" id="KW-0520">NAD</keyword>
<dbReference type="Gene3D" id="3.40.50.720">
    <property type="entry name" value="NAD(P)-binding Rossmann-like Domain"/>
    <property type="match status" value="3"/>
</dbReference>
<dbReference type="Proteomes" id="UP000012019">
    <property type="component" value="Unassembled WGS sequence"/>
</dbReference>
<dbReference type="PANTHER" id="PTHR43574">
    <property type="entry name" value="EPIMERASE-RELATED"/>
    <property type="match status" value="1"/>
</dbReference>
<feature type="domain" description="NAD-dependent epimerase/dehydratase" evidence="3">
    <location>
        <begin position="14"/>
        <end position="314"/>
    </location>
</feature>
<dbReference type="STRING" id="1286106.MPL1_01588"/>
<feature type="compositionally biased region" description="Polar residues" evidence="2">
    <location>
        <begin position="84"/>
        <end position="107"/>
    </location>
</feature>
<accession>M7PUF5</accession>
<feature type="region of interest" description="Disordered" evidence="2">
    <location>
        <begin position="68"/>
        <end position="107"/>
    </location>
</feature>
<name>M7PUF5_9GAMM</name>
<evidence type="ECO:0000259" key="3">
    <source>
        <dbReference type="Pfam" id="PF01370"/>
    </source>
</evidence>
<evidence type="ECO:0000256" key="1">
    <source>
        <dbReference type="ARBA" id="ARBA00023027"/>
    </source>
</evidence>